<reference evidence="2" key="1">
    <citation type="submission" date="2013-12" db="EMBL/GenBank/DDBJ databases">
        <title>A Varibaculum cambriense genome reconstructed from a premature infant gut community with otherwise low bacterial novelty that shifts toward anaerobic metabolism during the third week of life.</title>
        <authorList>
            <person name="Brown C.T."/>
            <person name="Sharon I."/>
            <person name="Thomas B.C."/>
            <person name="Castelle C.J."/>
            <person name="Morowitz M.J."/>
            <person name="Banfield J.F."/>
        </authorList>
    </citation>
    <scope>NUCLEOTIDE SEQUENCE</scope>
</reference>
<comment type="caution">
    <text evidence="2">The sequence shown here is derived from an EMBL/GenBank/DDBJ whole genome shotgun (WGS) entry which is preliminary data.</text>
</comment>
<gene>
    <name evidence="2" type="ORF">Q604_UNBC09669G0001</name>
</gene>
<dbReference type="Gene3D" id="2.10.270.20">
    <property type="match status" value="1"/>
</dbReference>
<dbReference type="InterPro" id="IPR018337">
    <property type="entry name" value="Cell_wall/Cho-bd_repeat"/>
</dbReference>
<accession>W1Y0G0</accession>
<proteinExistence type="predicted"/>
<dbReference type="AlphaFoldDB" id="W1Y0G0"/>
<dbReference type="PROSITE" id="PS51170">
    <property type="entry name" value="CW"/>
    <property type="match status" value="2"/>
</dbReference>
<organism evidence="2">
    <name type="scientific">human gut metagenome</name>
    <dbReference type="NCBI Taxonomy" id="408170"/>
    <lineage>
        <taxon>unclassified sequences</taxon>
        <taxon>metagenomes</taxon>
        <taxon>organismal metagenomes</taxon>
    </lineage>
</organism>
<evidence type="ECO:0000313" key="2">
    <source>
        <dbReference type="EMBL" id="ETJ36038.1"/>
    </source>
</evidence>
<dbReference type="EMBL" id="AZMM01009669">
    <property type="protein sequence ID" value="ETJ36038.1"/>
    <property type="molecule type" value="Genomic_DNA"/>
</dbReference>
<feature type="non-terminal residue" evidence="2">
    <location>
        <position position="133"/>
    </location>
</feature>
<dbReference type="SUPFAM" id="SSF69360">
    <property type="entry name" value="Cell wall binding repeat"/>
    <property type="match status" value="1"/>
</dbReference>
<name>W1Y0G0_9ZZZZ</name>
<sequence length="133" mass="15244">MKKNIFISSGLISTILFSSPIACHAEWIQDSTGWWYSNQTSWSIGWQMINEKWYYFDNNGYMQIGWIQTDGKWYYMYEDGSMAKDTCINGYKLGSNGAWIDNTNTSIDTSIEVPISGDGKLSDISNIDFKNIN</sequence>
<evidence type="ECO:0000256" key="1">
    <source>
        <dbReference type="ARBA" id="ARBA00022737"/>
    </source>
</evidence>
<keyword evidence="1" id="KW-0677">Repeat</keyword>
<protein>
    <submittedName>
        <fullName evidence="2">Uncharacterized protein</fullName>
    </submittedName>
</protein>
<dbReference type="Pfam" id="PF19127">
    <property type="entry name" value="Choline_bind_3"/>
    <property type="match status" value="1"/>
</dbReference>